<proteinExistence type="predicted"/>
<protein>
    <submittedName>
        <fullName evidence="1">Uncharacterized protein</fullName>
    </submittedName>
</protein>
<evidence type="ECO:0000313" key="2">
    <source>
        <dbReference type="Proteomes" id="UP000281549"/>
    </source>
</evidence>
<evidence type="ECO:0000313" key="1">
    <source>
        <dbReference type="EMBL" id="RKP16821.1"/>
    </source>
</evidence>
<accession>A0A4P9YDW7</accession>
<reference evidence="2" key="1">
    <citation type="journal article" date="2018" name="Nat. Microbiol.">
        <title>Leveraging single-cell genomics to expand the fungal tree of life.</title>
        <authorList>
            <person name="Ahrendt S.R."/>
            <person name="Quandt C.A."/>
            <person name="Ciobanu D."/>
            <person name="Clum A."/>
            <person name="Salamov A."/>
            <person name="Andreopoulos B."/>
            <person name="Cheng J.F."/>
            <person name="Woyke T."/>
            <person name="Pelin A."/>
            <person name="Henrissat B."/>
            <person name="Reynolds N.K."/>
            <person name="Benny G.L."/>
            <person name="Smith M.E."/>
            <person name="James T.Y."/>
            <person name="Grigoriev I.V."/>
        </authorList>
    </citation>
    <scope>NUCLEOTIDE SEQUENCE [LARGE SCALE GENOMIC DNA]</scope>
    <source>
        <strain evidence="2">CSF55</strain>
    </source>
</reference>
<sequence>MVQYFEGRDGLGACHRGQVEYNLCEMSSQRVRFTSHTSEPRLSTTAAFARRNNNINISQAILSIGEWLKDRLEEVIQITLLTETPKAVTKLNDSIDQFGVVIKSLISHIHK</sequence>
<organism evidence="1 2">
    <name type="scientific">Rozella allomycis (strain CSF55)</name>
    <dbReference type="NCBI Taxonomy" id="988480"/>
    <lineage>
        <taxon>Eukaryota</taxon>
        <taxon>Fungi</taxon>
        <taxon>Fungi incertae sedis</taxon>
        <taxon>Cryptomycota</taxon>
        <taxon>Cryptomycota incertae sedis</taxon>
        <taxon>Rozella</taxon>
    </lineage>
</organism>
<gene>
    <name evidence="1" type="ORF">ROZALSC1DRAFT_31324</name>
</gene>
<name>A0A4P9YDW7_ROZAC</name>
<dbReference type="AlphaFoldDB" id="A0A4P9YDW7"/>
<dbReference type="Proteomes" id="UP000281549">
    <property type="component" value="Unassembled WGS sequence"/>
</dbReference>
<dbReference type="EMBL" id="ML006214">
    <property type="protein sequence ID" value="RKP16821.1"/>
    <property type="molecule type" value="Genomic_DNA"/>
</dbReference>